<sequence length="255" mass="28196">MAKEETSRAGEMDINEPGLDMSNYSRLQRRRERFTQRQVYLFLAGSVVLLILMLLFGVPFVFSLTSRIIGFKKTPETQLNQVDQLAPNAPRLIEEYQATSSAQVKINGLADDKITVELFQNGRSLGTALAKDGKFSYDVELEKGDNEFLAVAIDSSGKRSDQPEAYHIRFSTEPPKLEIENPKDGDSFSENPVLVKGKTEVGGVVTVNDHRVIVGSDGAFEYSLNLANGDNPIKVVATDQAGNRTEKSFTLKFSP</sequence>
<evidence type="ECO:0000313" key="2">
    <source>
        <dbReference type="EMBL" id="OGG19732.1"/>
    </source>
</evidence>
<dbReference type="Gene3D" id="2.60.40.10">
    <property type="entry name" value="Immunoglobulins"/>
    <property type="match status" value="2"/>
</dbReference>
<evidence type="ECO:0000313" key="3">
    <source>
        <dbReference type="Proteomes" id="UP000177871"/>
    </source>
</evidence>
<reference evidence="2 3" key="1">
    <citation type="journal article" date="2016" name="Nat. Commun.">
        <title>Thousands of microbial genomes shed light on interconnected biogeochemical processes in an aquifer system.</title>
        <authorList>
            <person name="Anantharaman K."/>
            <person name="Brown C.T."/>
            <person name="Hug L.A."/>
            <person name="Sharon I."/>
            <person name="Castelle C.J."/>
            <person name="Probst A.J."/>
            <person name="Thomas B.C."/>
            <person name="Singh A."/>
            <person name="Wilkins M.J."/>
            <person name="Karaoz U."/>
            <person name="Brodie E.L."/>
            <person name="Williams K.H."/>
            <person name="Hubbard S.S."/>
            <person name="Banfield J.F."/>
        </authorList>
    </citation>
    <scope>NUCLEOTIDE SEQUENCE [LARGE SCALE GENOMIC DNA]</scope>
</reference>
<keyword evidence="1" id="KW-0472">Membrane</keyword>
<feature type="transmembrane region" description="Helical" evidence="1">
    <location>
        <begin position="39"/>
        <end position="62"/>
    </location>
</feature>
<dbReference type="Pfam" id="PF09136">
    <property type="entry name" value="Glucodextran_B"/>
    <property type="match status" value="1"/>
</dbReference>
<evidence type="ECO:0000256" key="1">
    <source>
        <dbReference type="SAM" id="Phobius"/>
    </source>
</evidence>
<evidence type="ECO:0008006" key="4">
    <source>
        <dbReference type="Google" id="ProtNLM"/>
    </source>
</evidence>
<dbReference type="EMBL" id="MFJK01000004">
    <property type="protein sequence ID" value="OGG19732.1"/>
    <property type="molecule type" value="Genomic_DNA"/>
</dbReference>
<dbReference type="AlphaFoldDB" id="A0A1F6A5I9"/>
<dbReference type="NCBIfam" id="NF033510">
    <property type="entry name" value="Ca_tandemer"/>
    <property type="match status" value="1"/>
</dbReference>
<keyword evidence="1" id="KW-0812">Transmembrane</keyword>
<protein>
    <recommendedName>
        <fullName evidence="4">Bacterial Ig-like domain-containing protein</fullName>
    </recommendedName>
</protein>
<gene>
    <name evidence="2" type="ORF">A2721_01095</name>
</gene>
<dbReference type="STRING" id="1798381.A2721_01095"/>
<name>A0A1F6A5I9_9BACT</name>
<comment type="caution">
    <text evidence="2">The sequence shown here is derived from an EMBL/GenBank/DDBJ whole genome shotgun (WGS) entry which is preliminary data.</text>
</comment>
<organism evidence="2 3">
    <name type="scientific">Candidatus Gottesmanbacteria bacterium RIFCSPHIGHO2_01_FULL_47_48</name>
    <dbReference type="NCBI Taxonomy" id="1798381"/>
    <lineage>
        <taxon>Bacteria</taxon>
        <taxon>Candidatus Gottesmaniibacteriota</taxon>
    </lineage>
</organism>
<accession>A0A1F6A5I9</accession>
<proteinExistence type="predicted"/>
<dbReference type="Proteomes" id="UP000177871">
    <property type="component" value="Unassembled WGS sequence"/>
</dbReference>
<keyword evidence="1" id="KW-1133">Transmembrane helix</keyword>
<dbReference type="InterPro" id="IPR013783">
    <property type="entry name" value="Ig-like_fold"/>
</dbReference>